<organism evidence="3 4">
    <name type="scientific">Penicillium solitum</name>
    <dbReference type="NCBI Taxonomy" id="60172"/>
    <lineage>
        <taxon>Eukaryota</taxon>
        <taxon>Fungi</taxon>
        <taxon>Dikarya</taxon>
        <taxon>Ascomycota</taxon>
        <taxon>Pezizomycotina</taxon>
        <taxon>Eurotiomycetes</taxon>
        <taxon>Eurotiomycetidae</taxon>
        <taxon>Eurotiales</taxon>
        <taxon>Aspergillaceae</taxon>
        <taxon>Penicillium</taxon>
    </lineage>
</organism>
<feature type="compositionally biased region" description="Acidic residues" evidence="1">
    <location>
        <begin position="677"/>
        <end position="697"/>
    </location>
</feature>
<feature type="compositionally biased region" description="Basic and acidic residues" evidence="1">
    <location>
        <begin position="135"/>
        <end position="147"/>
    </location>
</feature>
<sequence>MEASREERQQMRQRGAGTRKAKEVNFGFSFGSPALGLPAPAPIATVPEAQKPPRTQTAPNTTPRSLKVSQLGSQARGIERTPGSARNKLPERPSTYEIPSSDDRSEQIRSNKRRKINPSNETEDTPSRRNGGRPDNGDTHPVDDSRGSTDSQTSHTQELPSTDAPHPSEINNNKSPQPQISPIPETTVEDQHPIEEGTNGVEPTTSAAEEQQAQSTSPVSGPTAPAVTEESQAPISSPEPQSGVEQPKSIEQLREKRHNTRSPPRREEKIQKTNSDQRTTTETASPVARTDKSTTEALSPRGSSAEALKASGAPTIDNDVDMAEDYAPEQDRQASQGPSTKTKKARGRPRHQPTTNNTPEPNAEAAAHEPAAEVQDESATAPVEEAPKTKRPRVRPSLNKKTIEAIETEKVSPEPIPDVAESSSGRRRGRKPISQKDDQPEPVVESAVPKPQRGRPGKKTKQAVEPELEPEAVAADQAEPDPESSTPKSRGRPGKKAKRTAETDPEPEPEPTTADQPEPEAESAVPKSRGRPGKKTKHAAEPEPEPETADQPEPEVESAVSKPQRGRPGKKPNRAVEPEPEAESAVPKSRGRPGKKIKHAAEPEPEPETADQPEPEVESAVSKPQHGRPGKKANRAVEPEPGPEPAAEDQLEPEAESAAPKTRRGRPGKKTKRAADPEPEPEPEPEPVTEDQPEPEAESAAPKSQRGRPGKKAKRAVEPGPEPETEYQPEPEPTQEQPRRKTREPRGETVPVTVYRLANINSLGGTTSTANGSGDEEESADELTTHQKAKMPNRGGVNPADVLSQICRETLEKTLNTLKDGISNEANATRRAEWSRKRKAVEVFGSELESRLMDLSGILDSNFVLGVQLKKTKREMMDLRNHLYRVRRERENIALQMDAVRSRHIEEEKAKLSRSTISNSLHSLELALDRNKQRSASTADSSTDIEYMLRTVADVSSRAPGAQGGLLNQIRAFNAQLEATVDRLER</sequence>
<gene>
    <name evidence="3" type="ORF">PENSOL_c044G05768</name>
</gene>
<feature type="compositionally biased region" description="Basic residues" evidence="1">
    <location>
        <begin position="528"/>
        <end position="537"/>
    </location>
</feature>
<feature type="compositionally biased region" description="Polar residues" evidence="1">
    <location>
        <begin position="759"/>
        <end position="772"/>
    </location>
</feature>
<feature type="compositionally biased region" description="Polar residues" evidence="1">
    <location>
        <begin position="53"/>
        <end position="73"/>
    </location>
</feature>
<feature type="compositionally biased region" description="Polar residues" evidence="1">
    <location>
        <begin position="169"/>
        <end position="180"/>
    </location>
</feature>
<feature type="compositionally biased region" description="Basic residues" evidence="1">
    <location>
        <begin position="564"/>
        <end position="573"/>
    </location>
</feature>
<dbReference type="Pfam" id="PF20994">
    <property type="entry name" value="CENPU"/>
    <property type="match status" value="1"/>
</dbReference>
<name>A0A1V6QT06_9EURO</name>
<dbReference type="PRINTS" id="PR00929">
    <property type="entry name" value="ATHOOK"/>
</dbReference>
<feature type="compositionally biased region" description="Acidic residues" evidence="1">
    <location>
        <begin position="318"/>
        <end position="328"/>
    </location>
</feature>
<feature type="compositionally biased region" description="Basic residues" evidence="1">
    <location>
        <begin position="661"/>
        <end position="672"/>
    </location>
</feature>
<evidence type="ECO:0000259" key="2">
    <source>
        <dbReference type="Pfam" id="PF20994"/>
    </source>
</evidence>
<feature type="compositionally biased region" description="Basic residues" evidence="1">
    <location>
        <begin position="589"/>
        <end position="598"/>
    </location>
</feature>
<accession>A0A1V6QT06</accession>
<feature type="compositionally biased region" description="Acidic residues" evidence="1">
    <location>
        <begin position="646"/>
        <end position="655"/>
    </location>
</feature>
<dbReference type="EMBL" id="MDYO01000044">
    <property type="protein sequence ID" value="OQD92137.1"/>
    <property type="molecule type" value="Genomic_DNA"/>
</dbReference>
<feature type="compositionally biased region" description="Basic residues" evidence="1">
    <location>
        <begin position="341"/>
        <end position="351"/>
    </location>
</feature>
<reference evidence="4" key="1">
    <citation type="journal article" date="2017" name="Nat. Microbiol.">
        <title>Global analysis of biosynthetic gene clusters reveals vast potential of secondary metabolite production in Penicillium species.</title>
        <authorList>
            <person name="Nielsen J.C."/>
            <person name="Grijseels S."/>
            <person name="Prigent S."/>
            <person name="Ji B."/>
            <person name="Dainat J."/>
            <person name="Nielsen K.F."/>
            <person name="Frisvad J.C."/>
            <person name="Workman M."/>
            <person name="Nielsen J."/>
        </authorList>
    </citation>
    <scope>NUCLEOTIDE SEQUENCE [LARGE SCALE GENOMIC DNA]</scope>
    <source>
        <strain evidence="4">IBT 29525</strain>
    </source>
</reference>
<keyword evidence="4" id="KW-1185">Reference proteome</keyword>
<protein>
    <recommendedName>
        <fullName evidence="2">Inner kinetochore subunit AME1 domain-containing protein</fullName>
    </recommendedName>
</protein>
<feature type="compositionally biased region" description="Low complexity" evidence="1">
    <location>
        <begin position="353"/>
        <end position="365"/>
    </location>
</feature>
<dbReference type="AlphaFoldDB" id="A0A1V6QT06"/>
<feature type="domain" description="Inner kinetochore subunit AME1" evidence="2">
    <location>
        <begin position="793"/>
        <end position="979"/>
    </location>
</feature>
<feature type="compositionally biased region" description="Acidic residues" evidence="1">
    <location>
        <begin position="542"/>
        <end position="556"/>
    </location>
</feature>
<feature type="compositionally biased region" description="Basic residues" evidence="1">
    <location>
        <begin position="705"/>
        <end position="714"/>
    </location>
</feature>
<dbReference type="InterPro" id="IPR017956">
    <property type="entry name" value="AT_hook_DNA-bd_motif"/>
</dbReference>
<evidence type="ECO:0000256" key="1">
    <source>
        <dbReference type="SAM" id="MobiDB-lite"/>
    </source>
</evidence>
<feature type="region of interest" description="Disordered" evidence="1">
    <location>
        <begin position="1"/>
        <end position="797"/>
    </location>
</feature>
<feature type="compositionally biased region" description="Polar residues" evidence="1">
    <location>
        <begin position="148"/>
        <end position="160"/>
    </location>
</feature>
<feature type="compositionally biased region" description="Polar residues" evidence="1">
    <location>
        <begin position="201"/>
        <end position="220"/>
    </location>
</feature>
<dbReference type="Proteomes" id="UP000191612">
    <property type="component" value="Unassembled WGS sequence"/>
</dbReference>
<feature type="compositionally biased region" description="Acidic residues" evidence="1">
    <location>
        <begin position="603"/>
        <end position="617"/>
    </location>
</feature>
<proteinExistence type="predicted"/>
<evidence type="ECO:0000313" key="3">
    <source>
        <dbReference type="EMBL" id="OQD92137.1"/>
    </source>
</evidence>
<feature type="compositionally biased region" description="Basic residues" evidence="1">
    <location>
        <begin position="452"/>
        <end position="461"/>
    </location>
</feature>
<dbReference type="STRING" id="60172.A0A1V6QT06"/>
<feature type="compositionally biased region" description="Basic residues" evidence="1">
    <location>
        <begin position="489"/>
        <end position="498"/>
    </location>
</feature>
<evidence type="ECO:0000313" key="4">
    <source>
        <dbReference type="Proteomes" id="UP000191612"/>
    </source>
</evidence>
<dbReference type="InterPro" id="IPR048743">
    <property type="entry name" value="AME1"/>
</dbReference>
<feature type="compositionally biased region" description="Basic and acidic residues" evidence="1">
    <location>
        <begin position="401"/>
        <end position="412"/>
    </location>
</feature>
<feature type="compositionally biased region" description="Low complexity" evidence="1">
    <location>
        <begin position="33"/>
        <end position="44"/>
    </location>
</feature>
<feature type="compositionally biased region" description="Polar residues" evidence="1">
    <location>
        <begin position="272"/>
        <end position="284"/>
    </location>
</feature>
<feature type="compositionally biased region" description="Basic residues" evidence="1">
    <location>
        <begin position="625"/>
        <end position="634"/>
    </location>
</feature>
<feature type="compositionally biased region" description="Polar residues" evidence="1">
    <location>
        <begin position="229"/>
        <end position="244"/>
    </location>
</feature>
<dbReference type="GO" id="GO:0003677">
    <property type="term" value="F:DNA binding"/>
    <property type="evidence" value="ECO:0007669"/>
    <property type="project" value="InterPro"/>
</dbReference>
<comment type="caution">
    <text evidence="3">The sequence shown here is derived from an EMBL/GenBank/DDBJ whole genome shotgun (WGS) entry which is preliminary data.</text>
</comment>
<feature type="compositionally biased region" description="Basic and acidic residues" evidence="1">
    <location>
        <begin position="1"/>
        <end position="10"/>
    </location>
</feature>